<dbReference type="GO" id="GO:0005886">
    <property type="term" value="C:plasma membrane"/>
    <property type="evidence" value="ECO:0007669"/>
    <property type="project" value="UniProtKB-SubCell"/>
</dbReference>
<dbReference type="PANTHER" id="PTHR30012:SF0">
    <property type="entry name" value="TYPE II SECRETION SYSTEM PROTEIN F-RELATED"/>
    <property type="match status" value="1"/>
</dbReference>
<dbReference type="Proteomes" id="UP000178377">
    <property type="component" value="Unassembled WGS sequence"/>
</dbReference>
<dbReference type="InterPro" id="IPR003004">
    <property type="entry name" value="GspF/PilC"/>
</dbReference>
<comment type="similarity">
    <text evidence="2">Belongs to the GSP F family.</text>
</comment>
<feature type="transmembrane region" description="Helical" evidence="8">
    <location>
        <begin position="169"/>
        <end position="191"/>
    </location>
</feature>
<evidence type="ECO:0000313" key="10">
    <source>
        <dbReference type="EMBL" id="OGE89330.1"/>
    </source>
</evidence>
<evidence type="ECO:0000256" key="2">
    <source>
        <dbReference type="ARBA" id="ARBA00005745"/>
    </source>
</evidence>
<evidence type="ECO:0000256" key="6">
    <source>
        <dbReference type="ARBA" id="ARBA00022989"/>
    </source>
</evidence>
<evidence type="ECO:0000256" key="5">
    <source>
        <dbReference type="ARBA" id="ARBA00022692"/>
    </source>
</evidence>
<evidence type="ECO:0000256" key="4">
    <source>
        <dbReference type="ARBA" id="ARBA00022519"/>
    </source>
</evidence>
<dbReference type="AlphaFoldDB" id="A0A1F5PHZ4"/>
<organism evidence="10 11">
    <name type="scientific">Candidatus Doudnabacteria bacterium RIFCSPHIGHO2_01_FULL_50_11</name>
    <dbReference type="NCBI Taxonomy" id="1817828"/>
    <lineage>
        <taxon>Bacteria</taxon>
        <taxon>Candidatus Doudnaibacteriota</taxon>
    </lineage>
</organism>
<proteinExistence type="inferred from homology"/>
<dbReference type="EMBL" id="MFEO01000023">
    <property type="protein sequence ID" value="OGE89330.1"/>
    <property type="molecule type" value="Genomic_DNA"/>
</dbReference>
<evidence type="ECO:0000256" key="3">
    <source>
        <dbReference type="ARBA" id="ARBA00022475"/>
    </source>
</evidence>
<sequence>MEFTYRARTKAGETESGVVASATRQEALLDLRSRGLTPVAISEKRAGWSSFNSIVTSIFSVSLLEKITFLKNLTVMLRAGLSLPRALQILTAQTKRGRFNEILTHVTNDVRSGKALSEAFARYPNEFGPLYISMIQVGESSGGLDKNLEYLVGYLRRDYELMKKTKGALTYPIVVMVALVIVVILMFTFILPKLTATFTELKVDLPFTTRVLIAVVNIFSHYYYLVILGLVGLVVGMRVFSRTSNGRKILHKIYLTMPIIGPAAKKLNLARFTLTLSSLLNSSMPIVEAVKIAGRSMTNMYYARASLRAAEKVKSGTPLSNALEADPKLFPDLMVQMIRVGEESGSVESILNELNVFYEEELDEFIKNLSSIIEPVMVIAIGVVVGFMALALITPIYSISQNA</sequence>
<name>A0A1F5PHZ4_9BACT</name>
<keyword evidence="3" id="KW-1003">Cell membrane</keyword>
<evidence type="ECO:0000256" key="7">
    <source>
        <dbReference type="ARBA" id="ARBA00023136"/>
    </source>
</evidence>
<evidence type="ECO:0000256" key="1">
    <source>
        <dbReference type="ARBA" id="ARBA00004429"/>
    </source>
</evidence>
<accession>A0A1F5PHZ4</accession>
<feature type="transmembrane region" description="Helical" evidence="8">
    <location>
        <begin position="376"/>
        <end position="397"/>
    </location>
</feature>
<keyword evidence="7 8" id="KW-0472">Membrane</keyword>
<keyword evidence="5 8" id="KW-0812">Transmembrane</keyword>
<feature type="transmembrane region" description="Helical" evidence="8">
    <location>
        <begin position="211"/>
        <end position="240"/>
    </location>
</feature>
<dbReference type="InterPro" id="IPR042094">
    <property type="entry name" value="T2SS_GspF_sf"/>
</dbReference>
<dbReference type="Pfam" id="PF00482">
    <property type="entry name" value="T2SSF"/>
    <property type="match status" value="2"/>
</dbReference>
<dbReference type="PANTHER" id="PTHR30012">
    <property type="entry name" value="GENERAL SECRETION PATHWAY PROTEIN"/>
    <property type="match status" value="1"/>
</dbReference>
<comment type="caution">
    <text evidence="10">The sequence shown here is derived from an EMBL/GenBank/DDBJ whole genome shotgun (WGS) entry which is preliminary data.</text>
</comment>
<dbReference type="GO" id="GO:0015628">
    <property type="term" value="P:protein secretion by the type II secretion system"/>
    <property type="evidence" value="ECO:0007669"/>
    <property type="project" value="TreeGrafter"/>
</dbReference>
<dbReference type="STRING" id="1817828.A2722_02975"/>
<dbReference type="Gene3D" id="1.20.81.30">
    <property type="entry name" value="Type II secretion system (T2SS), domain F"/>
    <property type="match status" value="2"/>
</dbReference>
<feature type="domain" description="Type II secretion system protein GspF" evidence="9">
    <location>
        <begin position="69"/>
        <end position="192"/>
    </location>
</feature>
<protein>
    <recommendedName>
        <fullName evidence="9">Type II secretion system protein GspF domain-containing protein</fullName>
    </recommendedName>
</protein>
<keyword evidence="4" id="KW-0997">Cell inner membrane</keyword>
<evidence type="ECO:0000259" key="9">
    <source>
        <dbReference type="Pfam" id="PF00482"/>
    </source>
</evidence>
<evidence type="ECO:0000256" key="8">
    <source>
        <dbReference type="SAM" id="Phobius"/>
    </source>
</evidence>
<dbReference type="InterPro" id="IPR018076">
    <property type="entry name" value="T2SS_GspF_dom"/>
</dbReference>
<dbReference type="FunFam" id="1.20.81.30:FF:000001">
    <property type="entry name" value="Type II secretion system protein F"/>
    <property type="match status" value="2"/>
</dbReference>
<evidence type="ECO:0000313" key="11">
    <source>
        <dbReference type="Proteomes" id="UP000178377"/>
    </source>
</evidence>
<keyword evidence="6 8" id="KW-1133">Transmembrane helix</keyword>
<reference evidence="10 11" key="1">
    <citation type="journal article" date="2016" name="Nat. Commun.">
        <title>Thousands of microbial genomes shed light on interconnected biogeochemical processes in an aquifer system.</title>
        <authorList>
            <person name="Anantharaman K."/>
            <person name="Brown C.T."/>
            <person name="Hug L.A."/>
            <person name="Sharon I."/>
            <person name="Castelle C.J."/>
            <person name="Probst A.J."/>
            <person name="Thomas B.C."/>
            <person name="Singh A."/>
            <person name="Wilkins M.J."/>
            <person name="Karaoz U."/>
            <person name="Brodie E.L."/>
            <person name="Williams K.H."/>
            <person name="Hubbard S.S."/>
            <person name="Banfield J.F."/>
        </authorList>
    </citation>
    <scope>NUCLEOTIDE SEQUENCE [LARGE SCALE GENOMIC DNA]</scope>
</reference>
<feature type="domain" description="Type II secretion system protein GspF" evidence="9">
    <location>
        <begin position="272"/>
        <end position="395"/>
    </location>
</feature>
<gene>
    <name evidence="10" type="ORF">A2722_02975</name>
</gene>
<comment type="subcellular location">
    <subcellularLocation>
        <location evidence="1">Cell inner membrane</location>
        <topology evidence="1">Multi-pass membrane protein</topology>
    </subcellularLocation>
</comment>